<dbReference type="AlphaFoldDB" id="A0A1M6C320"/>
<dbReference type="SUPFAM" id="SSF48452">
    <property type="entry name" value="TPR-like"/>
    <property type="match status" value="1"/>
</dbReference>
<organism evidence="3 4">
    <name type="scientific">Tangfeifania diversioriginum</name>
    <dbReference type="NCBI Taxonomy" id="1168035"/>
    <lineage>
        <taxon>Bacteria</taxon>
        <taxon>Pseudomonadati</taxon>
        <taxon>Bacteroidota</taxon>
        <taxon>Bacteroidia</taxon>
        <taxon>Marinilabiliales</taxon>
        <taxon>Prolixibacteraceae</taxon>
        <taxon>Tangfeifania</taxon>
    </lineage>
</organism>
<protein>
    <recommendedName>
        <fullName evidence="2">LA2681-like HEPN domain-containing protein</fullName>
    </recommendedName>
</protein>
<gene>
    <name evidence="3" type="ORF">SAMN05444280_103120</name>
</gene>
<evidence type="ECO:0000313" key="3">
    <source>
        <dbReference type="EMBL" id="SHI55410.1"/>
    </source>
</evidence>
<dbReference type="InterPro" id="IPR019734">
    <property type="entry name" value="TPR_rpt"/>
</dbReference>
<evidence type="ECO:0000259" key="2">
    <source>
        <dbReference type="Pfam" id="PF18733"/>
    </source>
</evidence>
<evidence type="ECO:0000313" key="4">
    <source>
        <dbReference type="Proteomes" id="UP000184050"/>
    </source>
</evidence>
<feature type="repeat" description="TPR" evidence="1">
    <location>
        <begin position="145"/>
        <end position="178"/>
    </location>
</feature>
<dbReference type="Gene3D" id="1.25.40.10">
    <property type="entry name" value="Tetratricopeptide repeat domain"/>
    <property type="match status" value="1"/>
</dbReference>
<proteinExistence type="predicted"/>
<feature type="domain" description="LA2681-like HEPN" evidence="2">
    <location>
        <begin position="304"/>
        <end position="503"/>
    </location>
</feature>
<dbReference type="InterPro" id="IPR040826">
    <property type="entry name" value="HEPN_LA2681"/>
</dbReference>
<dbReference type="InterPro" id="IPR011990">
    <property type="entry name" value="TPR-like_helical_dom_sf"/>
</dbReference>
<accession>A0A1M6C320</accession>
<keyword evidence="1" id="KW-0802">TPR repeat</keyword>
<dbReference type="EMBL" id="FQZE01000003">
    <property type="protein sequence ID" value="SHI55410.1"/>
    <property type="molecule type" value="Genomic_DNA"/>
</dbReference>
<dbReference type="Proteomes" id="UP000184050">
    <property type="component" value="Unassembled WGS sequence"/>
</dbReference>
<name>A0A1M6C320_9BACT</name>
<evidence type="ECO:0000256" key="1">
    <source>
        <dbReference type="PROSITE-ProRule" id="PRU00339"/>
    </source>
</evidence>
<dbReference type="OrthoDB" id="108555at2"/>
<dbReference type="STRING" id="1168035.SAMN05444280_103120"/>
<dbReference type="RefSeq" id="WP_073165312.1">
    <property type="nucleotide sequence ID" value="NZ_FQZE01000003.1"/>
</dbReference>
<keyword evidence="4" id="KW-1185">Reference proteome</keyword>
<dbReference type="Pfam" id="PF18733">
    <property type="entry name" value="HEPN_LA2681"/>
    <property type="match status" value="1"/>
</dbReference>
<dbReference type="PROSITE" id="PS50005">
    <property type="entry name" value="TPR"/>
    <property type="match status" value="1"/>
</dbReference>
<reference evidence="3 4" key="1">
    <citation type="submission" date="2016-11" db="EMBL/GenBank/DDBJ databases">
        <authorList>
            <person name="Jaros S."/>
            <person name="Januszkiewicz K."/>
            <person name="Wedrychowicz H."/>
        </authorList>
    </citation>
    <scope>NUCLEOTIDE SEQUENCE [LARGE SCALE GENOMIC DNA]</scope>
    <source>
        <strain evidence="3 4">DSM 27063</strain>
    </source>
</reference>
<sequence length="513" mass="60128">MQEAKELKNRIDTFLNNRKYKEAFDELESQFSEFSEKEKDDLYLLAEIAGSYINLGSEAYKREAVIKGLKLFNDNKEVLKKYIREDSIDYCLGNGYHALYKISIHNNTEFFPKPDAVREYLFDAKQAYLKSFKKLDLKNLDQYSIQVLTNLGNNLNHSGRIVEALQLFDTVLKFNPNFPQALVSKADGLLYMLRAANTEITISLFLEVYNLFTKALKNPIHLDVIKNTVESGLQKSKEFLQANNFDFKKIGEEKELNKLEYQKHSKETKYYLDNFLNLSEYGLYCKCNGAKIDNLVIGYPGLITNDKKIIHLEMLHNRIKSEFSLSRSLYFDYLFKENNDNVHYEDLSFDIHNGVKHEKLRTSFRLCFGILDKIAEGICYLFDLDVGVNENIYFESFWHHYKEKSNRWEKINSFKNIHLTALFSIACDLNKKNGEFGFYKVWRNKIEHGIFSITESNDSKLSLISDKKFSAHTSKEVFELKTKHLLQLTRSAIFSYVFCAREEMIIKNEKARR</sequence>